<evidence type="ECO:0000313" key="2">
    <source>
        <dbReference type="Proteomes" id="UP000620124"/>
    </source>
</evidence>
<evidence type="ECO:0000313" key="1">
    <source>
        <dbReference type="EMBL" id="KAF7368833.1"/>
    </source>
</evidence>
<dbReference type="InterPro" id="IPR032675">
    <property type="entry name" value="LRR_dom_sf"/>
</dbReference>
<dbReference type="Proteomes" id="UP000620124">
    <property type="component" value="Unassembled WGS sequence"/>
</dbReference>
<protein>
    <submittedName>
        <fullName evidence="1">Uncharacterized protein</fullName>
    </submittedName>
</protein>
<name>A0A8H7DE56_9AGAR</name>
<dbReference type="AlphaFoldDB" id="A0A8H7DE56"/>
<proteinExistence type="predicted"/>
<sequence>MSTTGPRLPVELERKVFEIAAAFHPGSIAAFLLVAQRVRIWLEPLLYETLSVSQYYDDEKFRWVHSHHPFGYYWGDLERLKSAQFFHDNVRHLHLYQRNGDAATEKFLTGIILRCGSVTDLALDFSGLSMPQAVIAGLPLQRLSINSEWMTRHEKAAFSWSSFTHLTHLNIIDWHGDTWDLAWSWLALLPCLTHLSFYDDMIPDDLCLGALKHCRLIEVLAIVWPTQGITRIQPVSPALRTEPRFVVVGICGQHKEDWERGARGGEDHWVVAEALVERRLSGETEDYLAHTICAQSCGTSCTCKLKAYNLQPNCAIQ</sequence>
<organism evidence="1 2">
    <name type="scientific">Mycena venus</name>
    <dbReference type="NCBI Taxonomy" id="2733690"/>
    <lineage>
        <taxon>Eukaryota</taxon>
        <taxon>Fungi</taxon>
        <taxon>Dikarya</taxon>
        <taxon>Basidiomycota</taxon>
        <taxon>Agaricomycotina</taxon>
        <taxon>Agaricomycetes</taxon>
        <taxon>Agaricomycetidae</taxon>
        <taxon>Agaricales</taxon>
        <taxon>Marasmiineae</taxon>
        <taxon>Mycenaceae</taxon>
        <taxon>Mycena</taxon>
    </lineage>
</organism>
<comment type="caution">
    <text evidence="1">The sequence shown here is derived from an EMBL/GenBank/DDBJ whole genome shotgun (WGS) entry which is preliminary data.</text>
</comment>
<accession>A0A8H7DE56</accession>
<dbReference type="OrthoDB" id="3061721at2759"/>
<reference evidence="1" key="1">
    <citation type="submission" date="2020-05" db="EMBL/GenBank/DDBJ databases">
        <title>Mycena genomes resolve the evolution of fungal bioluminescence.</title>
        <authorList>
            <person name="Tsai I.J."/>
        </authorList>
    </citation>
    <scope>NUCLEOTIDE SEQUENCE</scope>
    <source>
        <strain evidence="1">CCC161011</strain>
    </source>
</reference>
<dbReference type="EMBL" id="JACAZI010000002">
    <property type="protein sequence ID" value="KAF7368833.1"/>
    <property type="molecule type" value="Genomic_DNA"/>
</dbReference>
<dbReference type="Gene3D" id="3.80.10.10">
    <property type="entry name" value="Ribonuclease Inhibitor"/>
    <property type="match status" value="1"/>
</dbReference>
<dbReference type="SUPFAM" id="SSF52047">
    <property type="entry name" value="RNI-like"/>
    <property type="match status" value="1"/>
</dbReference>
<keyword evidence="2" id="KW-1185">Reference proteome</keyword>
<gene>
    <name evidence="1" type="ORF">MVEN_00208500</name>
</gene>